<dbReference type="AlphaFoldDB" id="A0A4Y9ZHQ4"/>
<organism evidence="1 2">
    <name type="scientific">Hericium alpestre</name>
    <dbReference type="NCBI Taxonomy" id="135208"/>
    <lineage>
        <taxon>Eukaryota</taxon>
        <taxon>Fungi</taxon>
        <taxon>Dikarya</taxon>
        <taxon>Basidiomycota</taxon>
        <taxon>Agaricomycotina</taxon>
        <taxon>Agaricomycetes</taxon>
        <taxon>Russulales</taxon>
        <taxon>Hericiaceae</taxon>
        <taxon>Hericium</taxon>
    </lineage>
</organism>
<accession>A0A4Y9ZHQ4</accession>
<name>A0A4Y9ZHQ4_9AGAM</name>
<dbReference type="STRING" id="135208.A0A4Y9ZHQ4"/>
<proteinExistence type="predicted"/>
<gene>
    <name evidence="1" type="ORF">EWM64_g10659</name>
</gene>
<evidence type="ECO:0000313" key="2">
    <source>
        <dbReference type="Proteomes" id="UP000298061"/>
    </source>
</evidence>
<keyword evidence="2" id="KW-1185">Reference proteome</keyword>
<dbReference type="Proteomes" id="UP000298061">
    <property type="component" value="Unassembled WGS sequence"/>
</dbReference>
<evidence type="ECO:0000313" key="1">
    <source>
        <dbReference type="EMBL" id="TFY73353.1"/>
    </source>
</evidence>
<sequence length="278" mass="31298">MIPSLPFEMVMKIMELSYYAHADSMSVDVETLGACAAVCKEWSTFARKLLFFEVVLKLDLKTKGAILLLNAGRLGACIRSLTVDAIWKPDVGDPNFIDVLSYCPALYQLDLYLHSRILELTTLEVSRLIALPVAISALRFRSYNEQESHVLYQLMAIWPTIQFLALDVNKYALAPPPAERPPFSLYELRINQILPAESVMRWLLPPIPTGQSGSLRILSTTLLEDLAFTEYAPYVRALAVSCRFSRNAVLLAPFNALEELFLDDIDFAASKFDTREDP</sequence>
<comment type="caution">
    <text evidence="1">The sequence shown here is derived from an EMBL/GenBank/DDBJ whole genome shotgun (WGS) entry which is preliminary data.</text>
</comment>
<dbReference type="OrthoDB" id="2789810at2759"/>
<reference evidence="1 2" key="1">
    <citation type="submission" date="2019-02" db="EMBL/GenBank/DDBJ databases">
        <title>Genome sequencing of the rare red list fungi Hericium alpestre (H. flagellum).</title>
        <authorList>
            <person name="Buettner E."/>
            <person name="Kellner H."/>
        </authorList>
    </citation>
    <scope>NUCLEOTIDE SEQUENCE [LARGE SCALE GENOMIC DNA]</scope>
    <source>
        <strain evidence="1 2">DSM 108284</strain>
    </source>
</reference>
<protein>
    <submittedName>
        <fullName evidence="1">Uncharacterized protein</fullName>
    </submittedName>
</protein>
<dbReference type="EMBL" id="SFCI01002955">
    <property type="protein sequence ID" value="TFY73353.1"/>
    <property type="molecule type" value="Genomic_DNA"/>
</dbReference>